<accession>A0A319DAT4</accession>
<keyword evidence="2" id="KW-1185">Reference proteome</keyword>
<protein>
    <submittedName>
        <fullName evidence="1">Uncharacterized protein</fullName>
    </submittedName>
</protein>
<reference evidence="1 2" key="1">
    <citation type="submission" date="2018-02" db="EMBL/GenBank/DDBJ databases">
        <title>The genomes of Aspergillus section Nigri reveals drivers in fungal speciation.</title>
        <authorList>
            <consortium name="DOE Joint Genome Institute"/>
            <person name="Vesth T.C."/>
            <person name="Nybo J."/>
            <person name="Theobald S."/>
            <person name="Brandl J."/>
            <person name="Frisvad J.C."/>
            <person name="Nielsen K.F."/>
            <person name="Lyhne E.K."/>
            <person name="Kogle M.E."/>
            <person name="Kuo A."/>
            <person name="Riley R."/>
            <person name="Clum A."/>
            <person name="Nolan M."/>
            <person name="Lipzen A."/>
            <person name="Salamov A."/>
            <person name="Henrissat B."/>
            <person name="Wiebenga A."/>
            <person name="De vries R.P."/>
            <person name="Grigoriev I.V."/>
            <person name="Mortensen U.H."/>
            <person name="Andersen M.R."/>
            <person name="Baker S.E."/>
        </authorList>
    </citation>
    <scope>NUCLEOTIDE SEQUENCE [LARGE SCALE GENOMIC DNA]</scope>
    <source>
        <strain evidence="1 2">CBS 707.79</strain>
    </source>
</reference>
<gene>
    <name evidence="1" type="ORF">BO71DRAFT_398840</name>
</gene>
<evidence type="ECO:0000313" key="2">
    <source>
        <dbReference type="Proteomes" id="UP000247810"/>
    </source>
</evidence>
<name>A0A319DAT4_9EURO</name>
<dbReference type="VEuPathDB" id="FungiDB:BO71DRAFT_398840"/>
<dbReference type="OrthoDB" id="3531694at2759"/>
<dbReference type="Proteomes" id="UP000247810">
    <property type="component" value="Unassembled WGS sequence"/>
</dbReference>
<dbReference type="EMBL" id="KZ825870">
    <property type="protein sequence ID" value="PYH94470.1"/>
    <property type="molecule type" value="Genomic_DNA"/>
</dbReference>
<proteinExistence type="predicted"/>
<dbReference type="AlphaFoldDB" id="A0A319DAT4"/>
<organism evidence="1 2">
    <name type="scientific">Aspergillus ellipticus CBS 707.79</name>
    <dbReference type="NCBI Taxonomy" id="1448320"/>
    <lineage>
        <taxon>Eukaryota</taxon>
        <taxon>Fungi</taxon>
        <taxon>Dikarya</taxon>
        <taxon>Ascomycota</taxon>
        <taxon>Pezizomycotina</taxon>
        <taxon>Eurotiomycetes</taxon>
        <taxon>Eurotiomycetidae</taxon>
        <taxon>Eurotiales</taxon>
        <taxon>Aspergillaceae</taxon>
        <taxon>Aspergillus</taxon>
        <taxon>Aspergillus subgen. Circumdati</taxon>
    </lineage>
</organism>
<sequence>MSRVPVRGSQTAASRAVNWIGDVSVADVVRMNNDSEWENALASAASGAEQQNSKVVNAKIQGALAHESSKDKEEKEKIVTVGFYSVGGTRLLSSHVRRDGSYKSWESRAGKR</sequence>
<evidence type="ECO:0000313" key="1">
    <source>
        <dbReference type="EMBL" id="PYH94470.1"/>
    </source>
</evidence>